<reference evidence="1" key="1">
    <citation type="submission" date="2021-12" db="EMBL/GenBank/DDBJ databases">
        <title>Novel species in genus Dyadobacter.</title>
        <authorList>
            <person name="Ma C."/>
        </authorList>
    </citation>
    <scope>NUCLEOTIDE SEQUENCE</scope>
    <source>
        <strain evidence="1">CY399</strain>
    </source>
</reference>
<accession>A0A9X1PBI1</accession>
<dbReference type="EMBL" id="JAJTTA010000002">
    <property type="protein sequence ID" value="MCF0040227.1"/>
    <property type="molecule type" value="Genomic_DNA"/>
</dbReference>
<organism evidence="1 2">
    <name type="scientific">Dyadobacter fanqingshengii</name>
    <dbReference type="NCBI Taxonomy" id="2906443"/>
    <lineage>
        <taxon>Bacteria</taxon>
        <taxon>Pseudomonadati</taxon>
        <taxon>Bacteroidota</taxon>
        <taxon>Cytophagia</taxon>
        <taxon>Cytophagales</taxon>
        <taxon>Spirosomataceae</taxon>
        <taxon>Dyadobacter</taxon>
    </lineage>
</organism>
<dbReference type="RefSeq" id="WP_234612666.1">
    <property type="nucleotide sequence ID" value="NZ_CP098806.1"/>
</dbReference>
<protein>
    <submittedName>
        <fullName evidence="1">Uncharacterized protein</fullName>
    </submittedName>
</protein>
<name>A0A9X1PBI1_9BACT</name>
<sequence>MKIVNSSFIYLGLLVSTILYGCAKNEVADPPLKESSTTKNRFFLTQGEAIKHYSTLNDLKNENFHTNVLYQFNDWLLPAKFGPKGECGEKWK</sequence>
<evidence type="ECO:0000313" key="2">
    <source>
        <dbReference type="Proteomes" id="UP001139700"/>
    </source>
</evidence>
<evidence type="ECO:0000313" key="1">
    <source>
        <dbReference type="EMBL" id="MCF0040227.1"/>
    </source>
</evidence>
<comment type="caution">
    <text evidence="1">The sequence shown here is derived from an EMBL/GenBank/DDBJ whole genome shotgun (WGS) entry which is preliminary data.</text>
</comment>
<dbReference type="PROSITE" id="PS51257">
    <property type="entry name" value="PROKAR_LIPOPROTEIN"/>
    <property type="match status" value="1"/>
</dbReference>
<proteinExistence type="predicted"/>
<dbReference type="Proteomes" id="UP001139700">
    <property type="component" value="Unassembled WGS sequence"/>
</dbReference>
<dbReference type="AlphaFoldDB" id="A0A9X1PBI1"/>
<keyword evidence="2" id="KW-1185">Reference proteome</keyword>
<gene>
    <name evidence="1" type="ORF">LXM24_09040</name>
</gene>